<evidence type="ECO:0000313" key="2">
    <source>
        <dbReference type="Proteomes" id="UP000186817"/>
    </source>
</evidence>
<organism evidence="1 2">
    <name type="scientific">Symbiodinium microadriaticum</name>
    <name type="common">Dinoflagellate</name>
    <name type="synonym">Zooxanthella microadriatica</name>
    <dbReference type="NCBI Taxonomy" id="2951"/>
    <lineage>
        <taxon>Eukaryota</taxon>
        <taxon>Sar</taxon>
        <taxon>Alveolata</taxon>
        <taxon>Dinophyceae</taxon>
        <taxon>Suessiales</taxon>
        <taxon>Symbiodiniaceae</taxon>
        <taxon>Symbiodinium</taxon>
    </lineage>
</organism>
<keyword evidence="2" id="KW-1185">Reference proteome</keyword>
<evidence type="ECO:0000313" key="1">
    <source>
        <dbReference type="EMBL" id="OLP80767.1"/>
    </source>
</evidence>
<dbReference type="OrthoDB" id="432428at2759"/>
<dbReference type="EMBL" id="LSRX01001347">
    <property type="protein sequence ID" value="OLP80767.1"/>
    <property type="molecule type" value="Genomic_DNA"/>
</dbReference>
<protein>
    <submittedName>
        <fullName evidence="1">Uncharacterized protein</fullName>
    </submittedName>
</protein>
<name>A0A1Q9CD54_SYMMI</name>
<reference evidence="1 2" key="1">
    <citation type="submission" date="2016-02" db="EMBL/GenBank/DDBJ databases">
        <title>Genome analysis of coral dinoflagellate symbionts highlights evolutionary adaptations to a symbiotic lifestyle.</title>
        <authorList>
            <person name="Aranda M."/>
            <person name="Li Y."/>
            <person name="Liew Y.J."/>
            <person name="Baumgarten S."/>
            <person name="Simakov O."/>
            <person name="Wilson M."/>
            <person name="Piel J."/>
            <person name="Ashoor H."/>
            <person name="Bougouffa S."/>
            <person name="Bajic V.B."/>
            <person name="Ryu T."/>
            <person name="Ravasi T."/>
            <person name="Bayer T."/>
            <person name="Micklem G."/>
            <person name="Kim H."/>
            <person name="Bhak J."/>
            <person name="Lajeunesse T.C."/>
            <person name="Voolstra C.R."/>
        </authorList>
    </citation>
    <scope>NUCLEOTIDE SEQUENCE [LARGE SCALE GENOMIC DNA]</scope>
    <source>
        <strain evidence="1 2">CCMP2467</strain>
    </source>
</reference>
<proteinExistence type="predicted"/>
<comment type="caution">
    <text evidence="1">The sequence shown here is derived from an EMBL/GenBank/DDBJ whole genome shotgun (WGS) entry which is preliminary data.</text>
</comment>
<dbReference type="AlphaFoldDB" id="A0A1Q9CD54"/>
<sequence>MHGTSVEHSRTLLRHVLNTVLAEREEDGSRMTSQPRTVQRLLAKVDEAAVATAPKVTACKSLAVTVSLALILYGLTLLALGSLLATTLSPPEQTVFSFQELPAGVDTVVLDLKSCMVDIIPMAGPGLSFTETTLGSSAASVNQDISFGRLLLGCSGPANDKGEEAAAKLEIGSNVQWRLTQANLQAGGRSLLRIGGPVSLGSTLSISGPEGIVQLENVSVPSLVVNLGGGYLHLRDVDFDTARFTLADTSLYMHAGDNMPGFDLTVRSVSDGVDDDLLVQSEAKAELCMSSTSGVPQGGPVTLLKKGTAQQTYRFGNGPPYRSVSVTRDVNAPDNRLFVSHGVVRSERSCNNTLDTLKGERVVQLGPSFTNWAQMMADRQVETLRLHVVGPALGNFLQDMNSRGSWIYSRYGNTLMWFPLLLFPIFTAGIYAPETVRHAVLINSGLCLTEEQRLLVQTPDCVDQEPTTLSLRVMALEDSLKALLQSLPSALLAPSVPNSQVVYIEGQQENKTEVFFPSFADGVVETFSLTRGKYVRQVQNNPSLLRGLLGLLFLIAIFFLAIMGALFGSQVFFVIYNLEKGRFRRVKSRLLKKKSKDAEKADASHLQEGAEMQELLKLEAQSAGALAILEYLVFRVPAGFKDLGSMDLCKLALLQFVAMQLLVLPFAAAAYHHWLSEEEMAKQLCSFTDYVHGECFVVNPGLSSGLLIAAIVMEALLLINTLFEYILRSEQVRWVTSEVPARGRHLALLKVGSSWIYVLVVCSAMLLGVALCLSYVGLVLLFVALSALLKPAVMAPVLAMLASACCVAQLVTVQMKEVVLKAKAWVRDLVHKSKEELIELEKEFGKVPDESGTDEKPDHAKTDSDISQDLKDIEDHLLVLLGLSRGQLLLLQVEAVLLFLGVGAFLLVGVMLFLGPDAWIAQLSANAATLGAAVVAIQSQVGKVKNRDFAKMQKILEEAAAGLKKDKKKTQ</sequence>
<accession>A0A1Q9CD54</accession>
<dbReference type="Proteomes" id="UP000186817">
    <property type="component" value="Unassembled WGS sequence"/>
</dbReference>
<gene>
    <name evidence="1" type="ORF">AK812_SmicGene38775</name>
</gene>